<protein>
    <submittedName>
        <fullName evidence="2">Putative cAMP-regulated D2 protein-like</fullName>
    </submittedName>
</protein>
<proteinExistence type="predicted"/>
<dbReference type="AlphaFoldDB" id="A0A2G8LR85"/>
<dbReference type="Gene3D" id="3.40.50.1820">
    <property type="entry name" value="alpha/beta hydrolase"/>
    <property type="match status" value="1"/>
</dbReference>
<evidence type="ECO:0000259" key="1">
    <source>
        <dbReference type="Pfam" id="PF00135"/>
    </source>
</evidence>
<dbReference type="PANTHER" id="PTHR45570:SF2">
    <property type="entry name" value="ACETYLCHOLINESTERASE 1-LIKE"/>
    <property type="match status" value="1"/>
</dbReference>
<gene>
    <name evidence="2" type="ORF">BSL78_00238</name>
</gene>
<evidence type="ECO:0000313" key="2">
    <source>
        <dbReference type="EMBL" id="PIK62787.1"/>
    </source>
</evidence>
<dbReference type="EMBL" id="MRZV01000005">
    <property type="protein sequence ID" value="PIK62787.1"/>
    <property type="molecule type" value="Genomic_DNA"/>
</dbReference>
<keyword evidence="3" id="KW-1185">Reference proteome</keyword>
<reference evidence="2 3" key="1">
    <citation type="journal article" date="2017" name="PLoS Biol.">
        <title>The sea cucumber genome provides insights into morphological evolution and visceral regeneration.</title>
        <authorList>
            <person name="Zhang X."/>
            <person name="Sun L."/>
            <person name="Yuan J."/>
            <person name="Sun Y."/>
            <person name="Gao Y."/>
            <person name="Zhang L."/>
            <person name="Li S."/>
            <person name="Dai H."/>
            <person name="Hamel J.F."/>
            <person name="Liu C."/>
            <person name="Yu Y."/>
            <person name="Liu S."/>
            <person name="Lin W."/>
            <person name="Guo K."/>
            <person name="Jin S."/>
            <person name="Xu P."/>
            <person name="Storey K.B."/>
            <person name="Huan P."/>
            <person name="Zhang T."/>
            <person name="Zhou Y."/>
            <person name="Zhang J."/>
            <person name="Lin C."/>
            <person name="Li X."/>
            <person name="Xing L."/>
            <person name="Huo D."/>
            <person name="Sun M."/>
            <person name="Wang L."/>
            <person name="Mercier A."/>
            <person name="Li F."/>
            <person name="Yang H."/>
            <person name="Xiang J."/>
        </authorList>
    </citation>
    <scope>NUCLEOTIDE SEQUENCE [LARGE SCALE GENOMIC DNA]</scope>
    <source>
        <strain evidence="2">Shaxun</strain>
        <tissue evidence="2">Muscle</tissue>
    </source>
</reference>
<dbReference type="InterPro" id="IPR029058">
    <property type="entry name" value="AB_hydrolase_fold"/>
</dbReference>
<dbReference type="Proteomes" id="UP000230750">
    <property type="component" value="Unassembled WGS sequence"/>
</dbReference>
<evidence type="ECO:0000313" key="3">
    <source>
        <dbReference type="Proteomes" id="UP000230750"/>
    </source>
</evidence>
<dbReference type="PANTHER" id="PTHR45570">
    <property type="entry name" value="CARBOXYLIC ESTER HYDROLASE"/>
    <property type="match status" value="1"/>
</dbReference>
<dbReference type="InterPro" id="IPR002018">
    <property type="entry name" value="CarbesteraseB"/>
</dbReference>
<feature type="domain" description="Carboxylesterase type B" evidence="1">
    <location>
        <begin position="4"/>
        <end position="289"/>
    </location>
</feature>
<dbReference type="OrthoDB" id="3200163at2759"/>
<dbReference type="Pfam" id="PF00135">
    <property type="entry name" value="COesterase"/>
    <property type="match status" value="1"/>
</dbReference>
<sequence length="322" mass="36160">MTTDEVSDLFQQGIMFSEPFALPLKTPTDAIKLGQQFVATLSCQKDVMTCLRSKTANDVQSASDISSYSEVNLRKLFQQFQPWGPVVEVQPIKMFENGQYQDKPVMLGSVTEEGRIFVYDLIKDPIVDFFYFIILSVFVPGKSNEILNHYPADSSLADQREVVSQLAADYVFTCPIQHVAKLMFIQKGLNVYHYIFDQVFSTPEAWDTYVGCYGHVCHGGDLPYIFGSAPFAGFSYTDKEKVLTNSEMKYIANFIRSGNPNEGSSDVAGNLPHWPSIGEKNGAWSSLLLAGDKDISVLENWKADICFFWDDIGYYGVPNINK</sequence>
<dbReference type="STRING" id="307972.A0A2G8LR85"/>
<name>A0A2G8LR85_STIJA</name>
<accession>A0A2G8LR85</accession>
<organism evidence="2 3">
    <name type="scientific">Stichopus japonicus</name>
    <name type="common">Sea cucumber</name>
    <dbReference type="NCBI Taxonomy" id="307972"/>
    <lineage>
        <taxon>Eukaryota</taxon>
        <taxon>Metazoa</taxon>
        <taxon>Echinodermata</taxon>
        <taxon>Eleutherozoa</taxon>
        <taxon>Echinozoa</taxon>
        <taxon>Holothuroidea</taxon>
        <taxon>Aspidochirotacea</taxon>
        <taxon>Aspidochirotida</taxon>
        <taxon>Stichopodidae</taxon>
        <taxon>Apostichopus</taxon>
    </lineage>
</organism>
<comment type="caution">
    <text evidence="2">The sequence shown here is derived from an EMBL/GenBank/DDBJ whole genome shotgun (WGS) entry which is preliminary data.</text>
</comment>
<dbReference type="SUPFAM" id="SSF53474">
    <property type="entry name" value="alpha/beta-Hydrolases"/>
    <property type="match status" value="1"/>
</dbReference>